<comment type="caution">
    <text evidence="4">The sequence shown here is derived from an EMBL/GenBank/DDBJ whole genome shotgun (WGS) entry which is preliminary data.</text>
</comment>
<comment type="similarity">
    <text evidence="1">Belongs to the nitroreductase family.</text>
</comment>
<evidence type="ECO:0000256" key="1">
    <source>
        <dbReference type="ARBA" id="ARBA00007118"/>
    </source>
</evidence>
<dbReference type="Proteomes" id="UP000054262">
    <property type="component" value="Unassembled WGS sequence"/>
</dbReference>
<keyword evidence="2" id="KW-0560">Oxidoreductase</keyword>
<reference evidence="4 5" key="1">
    <citation type="submission" date="2006-11" db="EMBL/GenBank/DDBJ databases">
        <authorList>
            <person name="Giovannoni S."/>
            <person name="Vergin K."/>
            <person name="Ferriera S."/>
            <person name="Johnson J."/>
            <person name="Kravitz S."/>
            <person name="Beeson K."/>
            <person name="Sutton G."/>
            <person name="Rogers Y.-H."/>
            <person name="Friedman R."/>
            <person name="Frazier M."/>
            <person name="Venter J.C."/>
        </authorList>
    </citation>
    <scope>NUCLEOTIDE SEQUENCE [LARGE SCALE GENOMIC DNA]</scope>
    <source>
        <strain evidence="4 5">HTCC2181</strain>
    </source>
</reference>
<feature type="domain" description="Nitroreductase" evidence="3">
    <location>
        <begin position="7"/>
        <end position="177"/>
    </location>
</feature>
<dbReference type="InterPro" id="IPR029479">
    <property type="entry name" value="Nitroreductase"/>
</dbReference>
<dbReference type="CDD" id="cd02137">
    <property type="entry name" value="MhqN-like"/>
    <property type="match status" value="1"/>
</dbReference>
<gene>
    <name evidence="4" type="ORF">MB2181_03220</name>
</gene>
<keyword evidence="5" id="KW-1185">Reference proteome</keyword>
<accession>A0P691</accession>
<evidence type="ECO:0000256" key="2">
    <source>
        <dbReference type="ARBA" id="ARBA00023002"/>
    </source>
</evidence>
<proteinExistence type="inferred from homology"/>
<sequence length="201" mass="23003">MNLQEAIKNRRSIKAFDPDHVISEAEIQKILELAVLSPTAFNIQHWRFVVVTNKELRQQIRDVSWGQSQVTDASLLIVLAGDTMAWNKSPERYWKNAPAEVQQFMLPAIKEYYQSKPEIQRDEVMRSCGMAAMNLMLTAKDLGYDTCPMDGFNFDAVEKLLNFPSDHIPVMFVAIGKALQDPRPRSGQLALDQVIQYNQFK</sequence>
<dbReference type="AlphaFoldDB" id="A0P691"/>
<dbReference type="InterPro" id="IPR000415">
    <property type="entry name" value="Nitroreductase-like"/>
</dbReference>
<dbReference type="Pfam" id="PF00881">
    <property type="entry name" value="Nitroreductase"/>
    <property type="match status" value="1"/>
</dbReference>
<dbReference type="OrthoDB" id="9809288at2"/>
<dbReference type="Gene3D" id="3.40.109.10">
    <property type="entry name" value="NADH Oxidase"/>
    <property type="match status" value="1"/>
</dbReference>
<protein>
    <submittedName>
        <fullName evidence="4">DrgA gene product</fullName>
    </submittedName>
</protein>
<dbReference type="SUPFAM" id="SSF55469">
    <property type="entry name" value="FMN-dependent nitroreductase-like"/>
    <property type="match status" value="1"/>
</dbReference>
<evidence type="ECO:0000313" key="4">
    <source>
        <dbReference type="EMBL" id="EAV47051.1"/>
    </source>
</evidence>
<dbReference type="PANTHER" id="PTHR43673">
    <property type="entry name" value="NAD(P)H NITROREDUCTASE YDGI-RELATED"/>
    <property type="match status" value="1"/>
</dbReference>
<dbReference type="GO" id="GO:0016491">
    <property type="term" value="F:oxidoreductase activity"/>
    <property type="evidence" value="ECO:0007669"/>
    <property type="project" value="UniProtKB-KW"/>
</dbReference>
<name>A0P691_9PROT</name>
<dbReference type="EMBL" id="AAUX01000001">
    <property type="protein sequence ID" value="EAV47051.1"/>
    <property type="molecule type" value="Genomic_DNA"/>
</dbReference>
<evidence type="ECO:0000313" key="5">
    <source>
        <dbReference type="Proteomes" id="UP000054262"/>
    </source>
</evidence>
<dbReference type="PANTHER" id="PTHR43673:SF12">
    <property type="entry name" value="PROTEIN DRGA"/>
    <property type="match status" value="1"/>
</dbReference>
<organism evidence="4 5">
    <name type="scientific">Methylophilales bacterium HTCC2181</name>
    <dbReference type="NCBI Taxonomy" id="383631"/>
    <lineage>
        <taxon>Bacteria</taxon>
        <taxon>Pseudomonadati</taxon>
        <taxon>Pseudomonadota</taxon>
        <taxon>Betaproteobacteria</taxon>
        <taxon>Nitrosomonadales</taxon>
        <taxon>OM43 clade</taxon>
    </lineage>
</organism>
<evidence type="ECO:0000259" key="3">
    <source>
        <dbReference type="Pfam" id="PF00881"/>
    </source>
</evidence>